<feature type="transmembrane region" description="Helical" evidence="6">
    <location>
        <begin position="216"/>
        <end position="240"/>
    </location>
</feature>
<evidence type="ECO:0000256" key="1">
    <source>
        <dbReference type="ARBA" id="ARBA00004651"/>
    </source>
</evidence>
<dbReference type="PANTHER" id="PTHR30294:SF29">
    <property type="entry name" value="MULTIDRUG ABC TRANSPORTER PERMEASE YBHS-RELATED"/>
    <property type="match status" value="1"/>
</dbReference>
<dbReference type="Proteomes" id="UP000460298">
    <property type="component" value="Unassembled WGS sequence"/>
</dbReference>
<comment type="subcellular location">
    <subcellularLocation>
        <location evidence="1">Cell membrane</location>
        <topology evidence="1">Multi-pass membrane protein</topology>
    </subcellularLocation>
</comment>
<dbReference type="PANTHER" id="PTHR30294">
    <property type="entry name" value="MEMBRANE COMPONENT OF ABC TRANSPORTER YHHJ-RELATED"/>
    <property type="match status" value="1"/>
</dbReference>
<keyword evidence="3 6" id="KW-0812">Transmembrane</keyword>
<dbReference type="GO" id="GO:0005886">
    <property type="term" value="C:plasma membrane"/>
    <property type="evidence" value="ECO:0007669"/>
    <property type="project" value="UniProtKB-SubCell"/>
</dbReference>
<dbReference type="InterPro" id="IPR051449">
    <property type="entry name" value="ABC-2_transporter_component"/>
</dbReference>
<keyword evidence="5 6" id="KW-0472">Membrane</keyword>
<proteinExistence type="predicted"/>
<feature type="transmembrane region" description="Helical" evidence="6">
    <location>
        <begin position="114"/>
        <end position="137"/>
    </location>
</feature>
<organism evidence="8 9">
    <name type="scientific">Leptonema illini</name>
    <dbReference type="NCBI Taxonomy" id="183"/>
    <lineage>
        <taxon>Bacteria</taxon>
        <taxon>Pseudomonadati</taxon>
        <taxon>Spirochaetota</taxon>
        <taxon>Spirochaetia</taxon>
        <taxon>Leptospirales</taxon>
        <taxon>Leptospiraceae</taxon>
        <taxon>Leptonema</taxon>
    </lineage>
</organism>
<dbReference type="EMBL" id="WBUI01000001">
    <property type="protein sequence ID" value="KAB2935400.1"/>
    <property type="molecule type" value="Genomic_DNA"/>
</dbReference>
<gene>
    <name evidence="8" type="ORF">F9K24_01345</name>
</gene>
<evidence type="ECO:0000256" key="5">
    <source>
        <dbReference type="ARBA" id="ARBA00023136"/>
    </source>
</evidence>
<dbReference type="Pfam" id="PF12698">
    <property type="entry name" value="ABC2_membrane_3"/>
    <property type="match status" value="1"/>
</dbReference>
<comment type="caution">
    <text evidence="8">The sequence shown here is derived from an EMBL/GenBank/DDBJ whole genome shotgun (WGS) entry which is preliminary data.</text>
</comment>
<evidence type="ECO:0000256" key="3">
    <source>
        <dbReference type="ARBA" id="ARBA00022692"/>
    </source>
</evidence>
<dbReference type="GO" id="GO:0140359">
    <property type="term" value="F:ABC-type transporter activity"/>
    <property type="evidence" value="ECO:0007669"/>
    <property type="project" value="InterPro"/>
</dbReference>
<protein>
    <recommendedName>
        <fullName evidence="7">ABC-2 type transporter transmembrane domain-containing protein</fullName>
    </recommendedName>
</protein>
<keyword evidence="2" id="KW-1003">Cell membrane</keyword>
<feature type="transmembrane region" description="Helical" evidence="6">
    <location>
        <begin position="35"/>
        <end position="54"/>
    </location>
</feature>
<reference evidence="8 9" key="1">
    <citation type="submission" date="2019-10" db="EMBL/GenBank/DDBJ databases">
        <title>Extracellular Electron Transfer in a Candidatus Methanoperedens spp. Enrichment Culture.</title>
        <authorList>
            <person name="Berger S."/>
            <person name="Rangel Shaw D."/>
            <person name="Berben T."/>
            <person name="In 'T Zandt M."/>
            <person name="Frank J."/>
            <person name="Reimann J."/>
            <person name="Jetten M.S.M."/>
            <person name="Welte C.U."/>
        </authorList>
    </citation>
    <scope>NUCLEOTIDE SEQUENCE [LARGE SCALE GENOMIC DNA]</scope>
    <source>
        <strain evidence="8">SB12</strain>
    </source>
</reference>
<keyword evidence="4 6" id="KW-1133">Transmembrane helix</keyword>
<name>A0A833H5D0_9LEPT</name>
<evidence type="ECO:0000313" key="9">
    <source>
        <dbReference type="Proteomes" id="UP000460298"/>
    </source>
</evidence>
<evidence type="ECO:0000256" key="6">
    <source>
        <dbReference type="SAM" id="Phobius"/>
    </source>
</evidence>
<accession>A0A833H5D0</accession>
<feature type="transmembrane region" description="Helical" evidence="6">
    <location>
        <begin position="66"/>
        <end position="88"/>
    </location>
</feature>
<dbReference type="InterPro" id="IPR013525">
    <property type="entry name" value="ABC2_TM"/>
</dbReference>
<evidence type="ECO:0000256" key="2">
    <source>
        <dbReference type="ARBA" id="ARBA00022475"/>
    </source>
</evidence>
<feature type="transmembrane region" description="Helical" evidence="6">
    <location>
        <begin position="173"/>
        <end position="195"/>
    </location>
</feature>
<evidence type="ECO:0000259" key="7">
    <source>
        <dbReference type="Pfam" id="PF12698"/>
    </source>
</evidence>
<feature type="transmembrane region" description="Helical" evidence="6">
    <location>
        <begin position="144"/>
        <end position="167"/>
    </location>
</feature>
<evidence type="ECO:0000256" key="4">
    <source>
        <dbReference type="ARBA" id="ARBA00022989"/>
    </source>
</evidence>
<evidence type="ECO:0000313" key="8">
    <source>
        <dbReference type="EMBL" id="KAB2935400.1"/>
    </source>
</evidence>
<dbReference type="AlphaFoldDB" id="A0A833H5D0"/>
<feature type="domain" description="ABC-2 type transporter transmembrane" evidence="7">
    <location>
        <begin position="64"/>
        <end position="214"/>
    </location>
</feature>
<sequence length="253" mass="27572">MNTESSMNRGRQSLLRIRWILLKEFASFPGSGSPAISLTVVVFLAGLVSVVLGLSQGATYEQVTALMIRMFYILTLVASVFLTMNTFVAEKRQGTLDLLYTLPVTDFELVTGKILMNFSVVAGLLLLLDAIYIVGIAETPLYQAFAAFVGLLTVAYYAVALGVFASSVSESPFMALLVAVGVIIAVDIGGFYSGLFPSPAREIFSHFHAFNQFLPFARGVIPLKGTVLFLSGGVLFHFLAVKALEFRRFRGWN</sequence>